<protein>
    <recommendedName>
        <fullName evidence="1">NADP-dependent oxidoreductase domain-containing protein</fullName>
    </recommendedName>
</protein>
<reference evidence="2" key="2">
    <citation type="submission" date="2020-06" db="EMBL/GenBank/DDBJ databases">
        <authorList>
            <person name="Sheffer M."/>
        </authorList>
    </citation>
    <scope>NUCLEOTIDE SEQUENCE</scope>
</reference>
<dbReference type="InterPro" id="IPR023210">
    <property type="entry name" value="NADP_OxRdtase_dom"/>
</dbReference>
<dbReference type="EMBL" id="JABXBU010002231">
    <property type="protein sequence ID" value="KAF8764137.1"/>
    <property type="molecule type" value="Genomic_DNA"/>
</dbReference>
<dbReference type="Proteomes" id="UP000807504">
    <property type="component" value="Unassembled WGS sequence"/>
</dbReference>
<dbReference type="InterPro" id="IPR020471">
    <property type="entry name" value="AKR"/>
</dbReference>
<dbReference type="SUPFAM" id="SSF51430">
    <property type="entry name" value="NAD(P)-linked oxidoreductase"/>
    <property type="match status" value="1"/>
</dbReference>
<dbReference type="AlphaFoldDB" id="A0A8T0E1X1"/>
<dbReference type="Gene3D" id="3.20.20.100">
    <property type="entry name" value="NADP-dependent oxidoreductase domain"/>
    <property type="match status" value="2"/>
</dbReference>
<dbReference type="PANTHER" id="PTHR42686:SF1">
    <property type="entry name" value="GH17980P-RELATED"/>
    <property type="match status" value="1"/>
</dbReference>
<feature type="domain" description="NADP-dependent oxidoreductase" evidence="1">
    <location>
        <begin position="43"/>
        <end position="94"/>
    </location>
</feature>
<organism evidence="2 3">
    <name type="scientific">Argiope bruennichi</name>
    <name type="common">Wasp spider</name>
    <name type="synonym">Aranea bruennichi</name>
    <dbReference type="NCBI Taxonomy" id="94029"/>
    <lineage>
        <taxon>Eukaryota</taxon>
        <taxon>Metazoa</taxon>
        <taxon>Ecdysozoa</taxon>
        <taxon>Arthropoda</taxon>
        <taxon>Chelicerata</taxon>
        <taxon>Arachnida</taxon>
        <taxon>Araneae</taxon>
        <taxon>Araneomorphae</taxon>
        <taxon>Entelegynae</taxon>
        <taxon>Araneoidea</taxon>
        <taxon>Araneidae</taxon>
        <taxon>Argiope</taxon>
    </lineage>
</organism>
<reference evidence="2" key="1">
    <citation type="journal article" date="2020" name="bioRxiv">
        <title>Chromosome-level reference genome of the European wasp spider Argiope bruennichi: a resource for studies on range expansion and evolutionary adaptation.</title>
        <authorList>
            <person name="Sheffer M.M."/>
            <person name="Hoppe A."/>
            <person name="Krehenwinkel H."/>
            <person name="Uhl G."/>
            <person name="Kuss A.W."/>
            <person name="Jensen L."/>
            <person name="Jensen C."/>
            <person name="Gillespie R.G."/>
            <person name="Hoff K.J."/>
            <person name="Prost S."/>
        </authorList>
    </citation>
    <scope>NUCLEOTIDE SEQUENCE</scope>
</reference>
<dbReference type="Pfam" id="PF00248">
    <property type="entry name" value="Aldo_ket_red"/>
    <property type="match status" value="1"/>
</dbReference>
<gene>
    <name evidence="2" type="ORF">HNY73_022249</name>
</gene>
<evidence type="ECO:0000313" key="2">
    <source>
        <dbReference type="EMBL" id="KAF8764137.1"/>
    </source>
</evidence>
<name>A0A8T0E1X1_ARGBR</name>
<dbReference type="PANTHER" id="PTHR42686">
    <property type="entry name" value="GH17980P-RELATED"/>
    <property type="match status" value="1"/>
</dbReference>
<dbReference type="InterPro" id="IPR036812">
    <property type="entry name" value="NAD(P)_OxRdtase_dom_sf"/>
</dbReference>
<proteinExistence type="predicted"/>
<keyword evidence="3" id="KW-1185">Reference proteome</keyword>
<dbReference type="GO" id="GO:0005829">
    <property type="term" value="C:cytosol"/>
    <property type="evidence" value="ECO:0007669"/>
    <property type="project" value="TreeGrafter"/>
</dbReference>
<comment type="caution">
    <text evidence="2">The sequence shown here is derived from an EMBL/GenBank/DDBJ whole genome shotgun (WGS) entry which is preliminary data.</text>
</comment>
<evidence type="ECO:0000259" key="1">
    <source>
        <dbReference type="Pfam" id="PF00248"/>
    </source>
</evidence>
<dbReference type="GO" id="GO:0016491">
    <property type="term" value="F:oxidoreductase activity"/>
    <property type="evidence" value="ECO:0007669"/>
    <property type="project" value="InterPro"/>
</dbReference>
<accession>A0A8T0E1X1</accession>
<sequence>MSCNLEKAFKRLPTYQEGFHDDLLCDGMTYVPFGKTGLDVSLLGLGGSELALVYGTPEEEDGIQTVIEGIRSGINYVDTAPYYGQGKAEIVLGKVHDVEFAKDTDIIVNETLPALEKVKEMGKIKFIGITGYSLSKLNKKLLEANLSSLKVGLSSHENNIKEEILTKYFKKLTVTHWENIEVNRYWGDLKKLNQQW</sequence>
<evidence type="ECO:0000313" key="3">
    <source>
        <dbReference type="Proteomes" id="UP000807504"/>
    </source>
</evidence>